<dbReference type="VEuPathDB" id="FungiDB:MELLADRAFT_112029"/>
<dbReference type="EMBL" id="GL883149">
    <property type="protein sequence ID" value="EGG00264.1"/>
    <property type="molecule type" value="Genomic_DNA"/>
</dbReference>
<evidence type="ECO:0000256" key="1">
    <source>
        <dbReference type="ARBA" id="ARBA00005446"/>
    </source>
</evidence>
<evidence type="ECO:0000256" key="5">
    <source>
        <dbReference type="ARBA" id="ARBA00034808"/>
    </source>
</evidence>
<dbReference type="STRING" id="747676.F4S557"/>
<keyword evidence="2" id="KW-0238">DNA-binding</keyword>
<gene>
    <name evidence="7" type="ORF">MELLADRAFT_112029</name>
</gene>
<dbReference type="GO" id="GO:0005737">
    <property type="term" value="C:cytoplasm"/>
    <property type="evidence" value="ECO:0007669"/>
    <property type="project" value="TreeGrafter"/>
</dbReference>
<dbReference type="Gene3D" id="3.40.50.300">
    <property type="entry name" value="P-loop containing nucleotide triphosphate hydrolases"/>
    <property type="match status" value="1"/>
</dbReference>
<protein>
    <recommendedName>
        <fullName evidence="5">DNA 3'-5' helicase</fullName>
        <ecNumber evidence="5">5.6.2.4</ecNumber>
    </recommendedName>
</protein>
<comment type="similarity">
    <text evidence="1">Belongs to the helicase family. RecQ subfamily.</text>
</comment>
<dbReference type="InParanoid" id="F4S557"/>
<dbReference type="GO" id="GO:0003677">
    <property type="term" value="F:DNA binding"/>
    <property type="evidence" value="ECO:0007669"/>
    <property type="project" value="UniProtKB-KW"/>
</dbReference>
<evidence type="ECO:0000256" key="6">
    <source>
        <dbReference type="SAM" id="MobiDB-lite"/>
    </source>
</evidence>
<accession>F4S557</accession>
<dbReference type="InterPro" id="IPR027417">
    <property type="entry name" value="P-loop_NTPase"/>
</dbReference>
<dbReference type="GO" id="GO:0005694">
    <property type="term" value="C:chromosome"/>
    <property type="evidence" value="ECO:0007669"/>
    <property type="project" value="TreeGrafter"/>
</dbReference>
<dbReference type="OrthoDB" id="2648609at2759"/>
<dbReference type="KEGG" id="mlr:MELLADRAFT_112029"/>
<evidence type="ECO:0000313" key="8">
    <source>
        <dbReference type="Proteomes" id="UP000001072"/>
    </source>
</evidence>
<evidence type="ECO:0000313" key="7">
    <source>
        <dbReference type="EMBL" id="EGG00264.1"/>
    </source>
</evidence>
<dbReference type="GO" id="GO:0000724">
    <property type="term" value="P:double-strand break repair via homologous recombination"/>
    <property type="evidence" value="ECO:0007669"/>
    <property type="project" value="TreeGrafter"/>
</dbReference>
<dbReference type="Proteomes" id="UP000001072">
    <property type="component" value="Unassembled WGS sequence"/>
</dbReference>
<dbReference type="HOGENOM" id="CLU_611211_0_0_1"/>
<evidence type="ECO:0000256" key="2">
    <source>
        <dbReference type="ARBA" id="ARBA00023125"/>
    </source>
</evidence>
<sequence>MLYRTRSQTKVLPAIEGSPTAKLSHNAVLPKPIGHIGTASPTEQSEEARRVFQEKYKCPARPLQIDVVVSLLNKKTTFLIAGTGYGKSRIPELYRNLYSDGIVLIICPLEALGDDQVLEKTSVNESAINLTSNSISKEAISDILNGKYHYVYVAWMDPIGYNRTRVPGRCDCSNCSPEEAEAIWLLQPHITNEAIDKVLAMDLAELTTMLDEAPTGMNVQGGSNGWVPKRSFLDLFNGTFTEPCDIRHDDLFPSFLAWEIIKNIDHLEEPGFLEQILGSEVIKHQFQVLLKTSKSHLTIERSGHTAQNGSTTVKDHPNRRSKLKRWVPQSVEGAKLDKGQAEAKKAAKKLNDEAVKLRKAAMKAQKKHDKDLSGAMKQKASLNKRAIVDQSNDGKDSRVTKRAKNPKDVICSF</sequence>
<reference evidence="8" key="1">
    <citation type="journal article" date="2011" name="Proc. Natl. Acad. Sci. U.S.A.">
        <title>Obligate biotrophy features unraveled by the genomic analysis of rust fungi.</title>
        <authorList>
            <person name="Duplessis S."/>
            <person name="Cuomo C.A."/>
            <person name="Lin Y.-C."/>
            <person name="Aerts A."/>
            <person name="Tisserant E."/>
            <person name="Veneault-Fourrey C."/>
            <person name="Joly D.L."/>
            <person name="Hacquard S."/>
            <person name="Amselem J."/>
            <person name="Cantarel B.L."/>
            <person name="Chiu R."/>
            <person name="Coutinho P.M."/>
            <person name="Feau N."/>
            <person name="Field M."/>
            <person name="Frey P."/>
            <person name="Gelhaye E."/>
            <person name="Goldberg J."/>
            <person name="Grabherr M.G."/>
            <person name="Kodira C.D."/>
            <person name="Kohler A."/>
            <person name="Kuees U."/>
            <person name="Lindquist E.A."/>
            <person name="Lucas S.M."/>
            <person name="Mago R."/>
            <person name="Mauceli E."/>
            <person name="Morin E."/>
            <person name="Murat C."/>
            <person name="Pangilinan J.L."/>
            <person name="Park R."/>
            <person name="Pearson M."/>
            <person name="Quesneville H."/>
            <person name="Rouhier N."/>
            <person name="Sakthikumar S."/>
            <person name="Salamov A.A."/>
            <person name="Schmutz J."/>
            <person name="Selles B."/>
            <person name="Shapiro H."/>
            <person name="Tanguay P."/>
            <person name="Tuskan G.A."/>
            <person name="Henrissat B."/>
            <person name="Van de Peer Y."/>
            <person name="Rouze P."/>
            <person name="Ellis J.G."/>
            <person name="Dodds P.N."/>
            <person name="Schein J.E."/>
            <person name="Zhong S."/>
            <person name="Hamelin R.C."/>
            <person name="Grigoriev I.V."/>
            <person name="Szabo L.J."/>
            <person name="Martin F."/>
        </authorList>
    </citation>
    <scope>NUCLEOTIDE SEQUENCE [LARGE SCALE GENOMIC DNA]</scope>
    <source>
        <strain evidence="8">98AG31 / pathotype 3-4-7</strain>
    </source>
</reference>
<dbReference type="GO" id="GO:0009378">
    <property type="term" value="F:four-way junction helicase activity"/>
    <property type="evidence" value="ECO:0007669"/>
    <property type="project" value="TreeGrafter"/>
</dbReference>
<dbReference type="GO" id="GO:0043138">
    <property type="term" value="F:3'-5' DNA helicase activity"/>
    <property type="evidence" value="ECO:0007669"/>
    <property type="project" value="UniProtKB-EC"/>
</dbReference>
<dbReference type="RefSeq" id="XP_007416463.1">
    <property type="nucleotide sequence ID" value="XM_007416401.1"/>
</dbReference>
<dbReference type="EC" id="5.6.2.4" evidence="5"/>
<organism evidence="8">
    <name type="scientific">Melampsora larici-populina (strain 98AG31 / pathotype 3-4-7)</name>
    <name type="common">Poplar leaf rust fungus</name>
    <dbReference type="NCBI Taxonomy" id="747676"/>
    <lineage>
        <taxon>Eukaryota</taxon>
        <taxon>Fungi</taxon>
        <taxon>Dikarya</taxon>
        <taxon>Basidiomycota</taxon>
        <taxon>Pucciniomycotina</taxon>
        <taxon>Pucciniomycetes</taxon>
        <taxon>Pucciniales</taxon>
        <taxon>Melampsoraceae</taxon>
        <taxon>Melampsora</taxon>
    </lineage>
</organism>
<evidence type="ECO:0000256" key="3">
    <source>
        <dbReference type="ARBA" id="ARBA00023235"/>
    </source>
</evidence>
<keyword evidence="8" id="KW-1185">Reference proteome</keyword>
<dbReference type="GeneID" id="18924546"/>
<proteinExistence type="inferred from homology"/>
<dbReference type="SUPFAM" id="SSF52540">
    <property type="entry name" value="P-loop containing nucleoside triphosphate hydrolases"/>
    <property type="match status" value="1"/>
</dbReference>
<evidence type="ECO:0000256" key="4">
    <source>
        <dbReference type="ARBA" id="ARBA00034617"/>
    </source>
</evidence>
<keyword evidence="3" id="KW-0413">Isomerase</keyword>
<name>F4S557_MELLP</name>
<dbReference type="PANTHER" id="PTHR13710">
    <property type="entry name" value="DNA HELICASE RECQ FAMILY MEMBER"/>
    <property type="match status" value="1"/>
</dbReference>
<dbReference type="PANTHER" id="PTHR13710:SF105">
    <property type="entry name" value="ATP-DEPENDENT DNA HELICASE Q1"/>
    <property type="match status" value="1"/>
</dbReference>
<dbReference type="AlphaFoldDB" id="F4S557"/>
<comment type="catalytic activity">
    <reaction evidence="4">
        <text>Couples ATP hydrolysis with the unwinding of duplex DNA by translocating in the 3'-5' direction.</text>
        <dbReference type="EC" id="5.6.2.4"/>
    </reaction>
</comment>
<feature type="region of interest" description="Disordered" evidence="6">
    <location>
        <begin position="361"/>
        <end position="413"/>
    </location>
</feature>